<organism evidence="2 3">
    <name type="scientific">Psychrosphaera saromensis</name>
    <dbReference type="NCBI Taxonomy" id="716813"/>
    <lineage>
        <taxon>Bacteria</taxon>
        <taxon>Pseudomonadati</taxon>
        <taxon>Pseudomonadota</taxon>
        <taxon>Gammaproteobacteria</taxon>
        <taxon>Alteromonadales</taxon>
        <taxon>Pseudoalteromonadaceae</taxon>
        <taxon>Psychrosphaera</taxon>
    </lineage>
</organism>
<keyword evidence="3" id="KW-1185">Reference proteome</keyword>
<feature type="transmembrane region" description="Helical" evidence="1">
    <location>
        <begin position="20"/>
        <end position="41"/>
    </location>
</feature>
<comment type="caution">
    <text evidence="2">The sequence shown here is derived from an EMBL/GenBank/DDBJ whole genome shotgun (WGS) entry which is preliminary data.</text>
</comment>
<evidence type="ECO:0000256" key="1">
    <source>
        <dbReference type="SAM" id="Phobius"/>
    </source>
</evidence>
<evidence type="ECO:0000313" key="2">
    <source>
        <dbReference type="EMBL" id="PQJ55001.1"/>
    </source>
</evidence>
<gene>
    <name evidence="2" type="ORF">BTO11_15955</name>
</gene>
<dbReference type="EMBL" id="MSCH01000003">
    <property type="protein sequence ID" value="PQJ55001.1"/>
    <property type="molecule type" value="Genomic_DNA"/>
</dbReference>
<reference evidence="2 3" key="1">
    <citation type="submission" date="2016-12" db="EMBL/GenBank/DDBJ databases">
        <title>Diversity of luminous bacteria.</title>
        <authorList>
            <person name="Yoshizawa S."/>
            <person name="Kogure K."/>
        </authorList>
    </citation>
    <scope>NUCLEOTIDE SEQUENCE [LARGE SCALE GENOMIC DNA]</scope>
    <source>
        <strain evidence="2 3">SA4-48</strain>
    </source>
</reference>
<proteinExistence type="predicted"/>
<keyword evidence="1" id="KW-1133">Transmembrane helix</keyword>
<evidence type="ECO:0000313" key="3">
    <source>
        <dbReference type="Proteomes" id="UP000239007"/>
    </source>
</evidence>
<keyword evidence="1" id="KW-0472">Membrane</keyword>
<evidence type="ECO:0008006" key="4">
    <source>
        <dbReference type="Google" id="ProtNLM"/>
    </source>
</evidence>
<dbReference type="AlphaFoldDB" id="A0A2S7V0F7"/>
<accession>A0A2S7V0F7</accession>
<dbReference type="RefSeq" id="WP_105053525.1">
    <property type="nucleotide sequence ID" value="NZ_BMYG01000001.1"/>
</dbReference>
<sequence length="220" mass="24412">MKFVGRKGHLRRSYKTQQGVVLVLVLIFLLIMTLLSVSSILSSSTQTVMLNNQAVYQQARLWLTNNKQLIFNQLSTSEYSSAILQLSSVLAINGKLAHSELPNCGEAAKSNWMLLYPSQGIQLNQARMLATAVNHLAVLSVELDEVDPNQRLETLIIKQCVELLHSNLAVTETSIITRESVTVNDDSDDSEGMPVIGNADGHEFQISLVSTERDIQFIEK</sequence>
<protein>
    <recommendedName>
        <fullName evidence="4">Type 4 fimbrial biogenesis protein PilX N-terminal domain-containing protein</fullName>
    </recommendedName>
</protein>
<name>A0A2S7V0F7_9GAMM</name>
<dbReference type="Proteomes" id="UP000239007">
    <property type="component" value="Unassembled WGS sequence"/>
</dbReference>
<keyword evidence="1" id="KW-0812">Transmembrane</keyword>